<accession>A0A2T0VAJ1</accession>
<proteinExistence type="predicted"/>
<feature type="region of interest" description="Disordered" evidence="1">
    <location>
        <begin position="48"/>
        <end position="87"/>
    </location>
</feature>
<dbReference type="EMBL" id="PVTL01000007">
    <property type="protein sequence ID" value="PRY67215.1"/>
    <property type="molecule type" value="Genomic_DNA"/>
</dbReference>
<comment type="caution">
    <text evidence="2">The sequence shown here is derived from an EMBL/GenBank/DDBJ whole genome shotgun (WGS) entry which is preliminary data.</text>
</comment>
<organism evidence="2 3">
    <name type="scientific">Glaciihabitans tibetensis</name>
    <dbReference type="NCBI Taxonomy" id="1266600"/>
    <lineage>
        <taxon>Bacteria</taxon>
        <taxon>Bacillati</taxon>
        <taxon>Actinomycetota</taxon>
        <taxon>Actinomycetes</taxon>
        <taxon>Micrococcales</taxon>
        <taxon>Microbacteriaceae</taxon>
        <taxon>Glaciihabitans</taxon>
    </lineage>
</organism>
<reference evidence="2 3" key="1">
    <citation type="submission" date="2018-03" db="EMBL/GenBank/DDBJ databases">
        <title>Genomic Encyclopedia of Type Strains, Phase III (KMG-III): the genomes of soil and plant-associated and newly described type strains.</title>
        <authorList>
            <person name="Whitman W."/>
        </authorList>
    </citation>
    <scope>NUCLEOTIDE SEQUENCE [LARGE SCALE GENOMIC DNA]</scope>
    <source>
        <strain evidence="2 3">CGMCC 1.12484</strain>
    </source>
</reference>
<sequence length="87" mass="9736">MVEALDELLPDELLPDELPPDEPLPDEPLPDELPFEPDVLAAAGLLSDFLSEEEDPEEEDPEEEDPESDDELDGRSELLLVARESLR</sequence>
<dbReference type="RefSeq" id="WP_342748185.1">
    <property type="nucleotide sequence ID" value="NZ_PVTL01000007.1"/>
</dbReference>
<evidence type="ECO:0000256" key="1">
    <source>
        <dbReference type="SAM" id="MobiDB-lite"/>
    </source>
</evidence>
<protein>
    <submittedName>
        <fullName evidence="2">Uncharacterized protein</fullName>
    </submittedName>
</protein>
<feature type="compositionally biased region" description="Acidic residues" evidence="1">
    <location>
        <begin position="1"/>
        <end position="35"/>
    </location>
</feature>
<gene>
    <name evidence="2" type="ORF">B0I08_107110</name>
</gene>
<keyword evidence="3" id="KW-1185">Reference proteome</keyword>
<feature type="region of interest" description="Disordered" evidence="1">
    <location>
        <begin position="1"/>
        <end position="36"/>
    </location>
</feature>
<evidence type="ECO:0000313" key="3">
    <source>
        <dbReference type="Proteomes" id="UP000237983"/>
    </source>
</evidence>
<dbReference type="AlphaFoldDB" id="A0A2T0VAJ1"/>
<evidence type="ECO:0000313" key="2">
    <source>
        <dbReference type="EMBL" id="PRY67215.1"/>
    </source>
</evidence>
<feature type="compositionally biased region" description="Acidic residues" evidence="1">
    <location>
        <begin position="50"/>
        <end position="72"/>
    </location>
</feature>
<name>A0A2T0VAJ1_9MICO</name>
<dbReference type="Proteomes" id="UP000237983">
    <property type="component" value="Unassembled WGS sequence"/>
</dbReference>